<dbReference type="PATRIC" id="fig|224324.8.peg.1178"/>
<dbReference type="eggNOG" id="COG1173">
    <property type="taxonomic scope" value="Bacteria"/>
</dbReference>
<dbReference type="PIR" id="D70431">
    <property type="entry name" value="D70431"/>
</dbReference>
<dbReference type="GO" id="GO:0005886">
    <property type="term" value="C:plasma membrane"/>
    <property type="evidence" value="ECO:0007669"/>
    <property type="project" value="UniProtKB-SubCell"/>
</dbReference>
<keyword evidence="2 5" id="KW-0812">Transmembrane</keyword>
<dbReference type="Gene3D" id="1.10.3720.10">
    <property type="entry name" value="MetI-like"/>
    <property type="match status" value="1"/>
</dbReference>
<dbReference type="PROSITE" id="PS50928">
    <property type="entry name" value="ABC_TM1"/>
    <property type="match status" value="1"/>
</dbReference>
<sequence length="331" mass="37159">MFAVKFSLSLIGLILFLITFADFFAPYPYELQNRNAPYHPPTRIHFFKDGKLTFPYVNKYELVDSLFKVYRENKNISCRLKFFTKTEYGFKFVSVGKPCNLYLLGTDKLGRDVFSRLLYGGRYSLGVALIGTFTTFFIGALVGGISGYFGGKVDTLIMRLVEILMSIPAFYLLLSLRSVFPLELSSGEVFLIIVFILSFLGWAGLARVVRGMVLSIREKEFVLAAKTYGASSLRIIFKHILPNTYFYLIVSATMSIPAFILGEASLSLLGLGIQEPVPSWGNMLSEVRNVSVLTFYPWLASPGVAIFLTILAFNLLGDALLRKQRHESQGK</sequence>
<dbReference type="STRING" id="224324.aq_1509"/>
<evidence type="ECO:0000256" key="1">
    <source>
        <dbReference type="ARBA" id="ARBA00004651"/>
    </source>
</evidence>
<accession>O67478</accession>
<evidence type="ECO:0000256" key="3">
    <source>
        <dbReference type="ARBA" id="ARBA00022989"/>
    </source>
</evidence>
<keyword evidence="3 5" id="KW-1133">Transmembrane helix</keyword>
<evidence type="ECO:0000256" key="4">
    <source>
        <dbReference type="ARBA" id="ARBA00023136"/>
    </source>
</evidence>
<comment type="subcellular location">
    <subcellularLocation>
        <location evidence="1 5">Cell membrane</location>
        <topology evidence="1 5">Multi-pass membrane protein</topology>
    </subcellularLocation>
</comment>
<dbReference type="KEGG" id="aae:aq_1509"/>
<dbReference type="OrthoDB" id="9797472at2"/>
<keyword evidence="4 5" id="KW-0472">Membrane</keyword>
<protein>
    <submittedName>
        <fullName evidence="7">Oligopeptide transport system permease</fullName>
    </submittedName>
</protein>
<evidence type="ECO:0000256" key="2">
    <source>
        <dbReference type="ARBA" id="ARBA00022692"/>
    </source>
</evidence>
<gene>
    <name evidence="7" type="primary">oppC</name>
    <name evidence="7" type="ordered locus">aq_1509</name>
</gene>
<dbReference type="Proteomes" id="UP000000798">
    <property type="component" value="Chromosome"/>
</dbReference>
<proteinExistence type="inferred from homology"/>
<evidence type="ECO:0000313" key="7">
    <source>
        <dbReference type="EMBL" id="AAC07433.1"/>
    </source>
</evidence>
<feature type="domain" description="ABC transmembrane type-1" evidence="6">
    <location>
        <begin position="121"/>
        <end position="317"/>
    </location>
</feature>
<feature type="transmembrane region" description="Helical" evidence="5">
    <location>
        <begin position="156"/>
        <end position="174"/>
    </location>
</feature>
<comment type="similarity">
    <text evidence="5">Belongs to the binding-protein-dependent transport system permease family.</text>
</comment>
<dbReference type="GO" id="GO:0055085">
    <property type="term" value="P:transmembrane transport"/>
    <property type="evidence" value="ECO:0007669"/>
    <property type="project" value="InterPro"/>
</dbReference>
<name>O67478_AQUAE</name>
<evidence type="ECO:0000313" key="8">
    <source>
        <dbReference type="Proteomes" id="UP000000798"/>
    </source>
</evidence>
<dbReference type="PANTHER" id="PTHR43839">
    <property type="entry name" value="OPPC IN A BINDING PROTEIN-DEPENDENT TRANSPORT SYSTEM"/>
    <property type="match status" value="1"/>
</dbReference>
<dbReference type="FunCoup" id="O67478">
    <property type="interactions" value="195"/>
</dbReference>
<feature type="transmembrane region" description="Helical" evidence="5">
    <location>
        <begin position="245"/>
        <end position="273"/>
    </location>
</feature>
<feature type="transmembrane region" description="Helical" evidence="5">
    <location>
        <begin position="293"/>
        <end position="316"/>
    </location>
</feature>
<keyword evidence="5" id="KW-0813">Transport</keyword>
<dbReference type="InParanoid" id="O67478"/>
<dbReference type="RefSeq" id="WP_010880981.1">
    <property type="nucleotide sequence ID" value="NC_000918.1"/>
</dbReference>
<dbReference type="EMBL" id="AE000657">
    <property type="protein sequence ID" value="AAC07433.1"/>
    <property type="molecule type" value="Genomic_DNA"/>
</dbReference>
<dbReference type="Pfam" id="PF00528">
    <property type="entry name" value="BPD_transp_1"/>
    <property type="match status" value="1"/>
</dbReference>
<evidence type="ECO:0000256" key="5">
    <source>
        <dbReference type="RuleBase" id="RU363032"/>
    </source>
</evidence>
<organism evidence="7 8">
    <name type="scientific">Aquifex aeolicus (strain VF5)</name>
    <dbReference type="NCBI Taxonomy" id="224324"/>
    <lineage>
        <taxon>Bacteria</taxon>
        <taxon>Pseudomonadati</taxon>
        <taxon>Aquificota</taxon>
        <taxon>Aquificia</taxon>
        <taxon>Aquificales</taxon>
        <taxon>Aquificaceae</taxon>
        <taxon>Aquifex</taxon>
    </lineage>
</organism>
<dbReference type="SUPFAM" id="SSF161098">
    <property type="entry name" value="MetI-like"/>
    <property type="match status" value="1"/>
</dbReference>
<keyword evidence="8" id="KW-1185">Reference proteome</keyword>
<dbReference type="InterPro" id="IPR035906">
    <property type="entry name" value="MetI-like_sf"/>
</dbReference>
<dbReference type="InterPro" id="IPR000515">
    <property type="entry name" value="MetI-like"/>
</dbReference>
<dbReference type="EnsemblBacteria" id="AAC07433">
    <property type="protein sequence ID" value="AAC07433"/>
    <property type="gene ID" value="aq_1509"/>
</dbReference>
<dbReference type="PANTHER" id="PTHR43839:SF1">
    <property type="entry name" value="OPPC IN A BINDING PROTEIN-DEPENDENT TRANSPORT SYSTEM"/>
    <property type="match status" value="1"/>
</dbReference>
<feature type="transmembrane region" description="Helical" evidence="5">
    <location>
        <begin position="123"/>
        <end position="149"/>
    </location>
</feature>
<dbReference type="CDD" id="cd06261">
    <property type="entry name" value="TM_PBP2"/>
    <property type="match status" value="1"/>
</dbReference>
<evidence type="ECO:0000259" key="6">
    <source>
        <dbReference type="PROSITE" id="PS50928"/>
    </source>
</evidence>
<dbReference type="AlphaFoldDB" id="O67478"/>
<dbReference type="HOGENOM" id="CLU_028518_1_0_0"/>
<feature type="transmembrane region" description="Helical" evidence="5">
    <location>
        <begin position="189"/>
        <end position="209"/>
    </location>
</feature>
<reference evidence="7 8" key="1">
    <citation type="journal article" date="1998" name="Nature">
        <title>The complete genome of the hyperthermophilic bacterium Aquifex aeolicus.</title>
        <authorList>
            <person name="Deckert G."/>
            <person name="Warren P.V."/>
            <person name="Gaasterland T."/>
            <person name="Young W.G."/>
            <person name="Lenox A.L."/>
            <person name="Graham D.E."/>
            <person name="Overbeek R."/>
            <person name="Snead M.A."/>
            <person name="Keller M."/>
            <person name="Aujay M."/>
            <person name="Huber R."/>
            <person name="Feldman R.A."/>
            <person name="Short J.M."/>
            <person name="Olson G.J."/>
            <person name="Swanson R.V."/>
        </authorList>
    </citation>
    <scope>NUCLEOTIDE SEQUENCE [LARGE SCALE GENOMIC DNA]</scope>
    <source>
        <strain evidence="7 8">VF5</strain>
    </source>
</reference>